<dbReference type="SUPFAM" id="SSF48452">
    <property type="entry name" value="TPR-like"/>
    <property type="match status" value="1"/>
</dbReference>
<dbReference type="InterPro" id="IPR050482">
    <property type="entry name" value="Sensor_HK_TwoCompSys"/>
</dbReference>
<dbReference type="InterPro" id="IPR003594">
    <property type="entry name" value="HATPase_dom"/>
</dbReference>
<sequence>MLTNLLRIILFYFIFCYISYGQKTKDSLYIHTEQLTELNRTEEALKTSLQQIEQAPKNSSQKAKWLQLAGIIFKNNGELDTSLKYFKKSYHININLKDSLALMLNHLYIGQINYYKFNKLYDDRFSKEAIQLKDSAFFYYKKNITTLKNTKNNSVYIAQTYNNLYLLESDIGNYDKAENYITKAINIYKTINKPYLLNSSINNQGLLYIYQKKYEEAEKVHLNVLRKKLDTSQQRILGVKLTAIGNLQYIYQQTQQYKKALEYSIKYNELSEQIADKQKATEIRRIEAKHNVATARKEEQLNTLKEKEAKERIYLWSGVGGIAALGIILFGSILYRNSKLKEKNLSLSLIQQELNKQQELKQLQIQNQSKVLSATLDGREKERKDIAQTLHDSVSALLSSVSMHIQVAKKKATTEIEELDKSQRILGEASDKVRDLSHQLLSAILVKFGLAYAIDDMCDKYSNSDLIFELECDEVIPRFDVDLEVTLKNIVEEFINNIIKHSKASKATVSLDYQGENLDIVIIDNGIGFNTDIISTKSSGVGLNQIKARIESLGGTIGIKSEPNKGTSIHISVPIPLNVKK</sequence>
<evidence type="ECO:0000256" key="1">
    <source>
        <dbReference type="ARBA" id="ARBA00000085"/>
    </source>
</evidence>
<keyword evidence="11" id="KW-0547">Nucleotide-binding</keyword>
<keyword evidence="22" id="KW-1185">Reference proteome</keyword>
<feature type="transmembrane region" description="Helical" evidence="19">
    <location>
        <begin position="313"/>
        <end position="335"/>
    </location>
</feature>
<dbReference type="Pfam" id="PF02518">
    <property type="entry name" value="HATPase_c"/>
    <property type="match status" value="1"/>
</dbReference>
<keyword evidence="14" id="KW-0408">Iron</keyword>
<evidence type="ECO:0000313" key="22">
    <source>
        <dbReference type="Proteomes" id="UP001596997"/>
    </source>
</evidence>
<keyword evidence="9" id="KW-0808">Transferase</keyword>
<dbReference type="InterPro" id="IPR036890">
    <property type="entry name" value="HATPase_C_sf"/>
</dbReference>
<dbReference type="PROSITE" id="PS50109">
    <property type="entry name" value="HIS_KIN"/>
    <property type="match status" value="1"/>
</dbReference>
<dbReference type="PANTHER" id="PTHR24421">
    <property type="entry name" value="NITRATE/NITRITE SENSOR PROTEIN NARX-RELATED"/>
    <property type="match status" value="1"/>
</dbReference>
<evidence type="ECO:0000256" key="16">
    <source>
        <dbReference type="ARBA" id="ARBA00023014"/>
    </source>
</evidence>
<name>A0ABW3HZM1_9FLAO</name>
<evidence type="ECO:0000256" key="12">
    <source>
        <dbReference type="ARBA" id="ARBA00022777"/>
    </source>
</evidence>
<evidence type="ECO:0000259" key="20">
    <source>
        <dbReference type="PROSITE" id="PS50109"/>
    </source>
</evidence>
<dbReference type="SMART" id="SM00028">
    <property type="entry name" value="TPR"/>
    <property type="match status" value="3"/>
</dbReference>
<reference evidence="22" key="1">
    <citation type="journal article" date="2019" name="Int. J. Syst. Evol. Microbiol.">
        <title>The Global Catalogue of Microorganisms (GCM) 10K type strain sequencing project: providing services to taxonomists for standard genome sequencing and annotation.</title>
        <authorList>
            <consortium name="The Broad Institute Genomics Platform"/>
            <consortium name="The Broad Institute Genome Sequencing Center for Infectious Disease"/>
            <person name="Wu L."/>
            <person name="Ma J."/>
        </authorList>
    </citation>
    <scope>NUCLEOTIDE SEQUENCE [LARGE SCALE GENOMIC DNA]</scope>
    <source>
        <strain evidence="22">CCUG 62114</strain>
    </source>
</reference>
<dbReference type="Pfam" id="PF07730">
    <property type="entry name" value="HisKA_3"/>
    <property type="match status" value="1"/>
</dbReference>
<dbReference type="InterPro" id="IPR019734">
    <property type="entry name" value="TPR_rpt"/>
</dbReference>
<evidence type="ECO:0000256" key="17">
    <source>
        <dbReference type="ARBA" id="ARBA00024827"/>
    </source>
</evidence>
<keyword evidence="19" id="KW-0812">Transmembrane</keyword>
<evidence type="ECO:0000256" key="14">
    <source>
        <dbReference type="ARBA" id="ARBA00023004"/>
    </source>
</evidence>
<dbReference type="InterPro" id="IPR011990">
    <property type="entry name" value="TPR-like_helical_dom_sf"/>
</dbReference>
<comment type="catalytic activity">
    <reaction evidence="1">
        <text>ATP + protein L-histidine = ADP + protein N-phospho-L-histidine.</text>
        <dbReference type="EC" id="2.7.13.3"/>
    </reaction>
</comment>
<evidence type="ECO:0000256" key="4">
    <source>
        <dbReference type="ARBA" id="ARBA00012438"/>
    </source>
</evidence>
<accession>A0ABW3HZM1</accession>
<dbReference type="EMBL" id="JBHTJM010000003">
    <property type="protein sequence ID" value="MFD0962998.1"/>
    <property type="molecule type" value="Genomic_DNA"/>
</dbReference>
<evidence type="ECO:0000256" key="7">
    <source>
        <dbReference type="ARBA" id="ARBA00022490"/>
    </source>
</evidence>
<comment type="caution">
    <text evidence="21">The sequence shown here is derived from an EMBL/GenBank/DDBJ whole genome shotgun (WGS) entry which is preliminary data.</text>
</comment>
<dbReference type="Gene3D" id="3.30.565.10">
    <property type="entry name" value="Histidine kinase-like ATPase, C-terminal domain"/>
    <property type="match status" value="1"/>
</dbReference>
<comment type="subcellular location">
    <subcellularLocation>
        <location evidence="3">Cytoplasm</location>
    </subcellularLocation>
</comment>
<evidence type="ECO:0000256" key="10">
    <source>
        <dbReference type="ARBA" id="ARBA00022723"/>
    </source>
</evidence>
<feature type="domain" description="Histidine kinase" evidence="20">
    <location>
        <begin position="385"/>
        <end position="577"/>
    </location>
</feature>
<keyword evidence="10" id="KW-0479">Metal-binding</keyword>
<dbReference type="Gene3D" id="1.20.5.1930">
    <property type="match status" value="1"/>
</dbReference>
<evidence type="ECO:0000256" key="9">
    <source>
        <dbReference type="ARBA" id="ARBA00022679"/>
    </source>
</evidence>
<evidence type="ECO:0000256" key="15">
    <source>
        <dbReference type="ARBA" id="ARBA00023012"/>
    </source>
</evidence>
<dbReference type="PANTHER" id="PTHR24421:SF10">
    <property type="entry name" value="NITRATE_NITRITE SENSOR PROTEIN NARQ"/>
    <property type="match status" value="1"/>
</dbReference>
<evidence type="ECO:0000256" key="8">
    <source>
        <dbReference type="ARBA" id="ARBA00022553"/>
    </source>
</evidence>
<dbReference type="InterPro" id="IPR011712">
    <property type="entry name" value="Sig_transdc_His_kin_sub3_dim/P"/>
</dbReference>
<dbReference type="SUPFAM" id="SSF55874">
    <property type="entry name" value="ATPase domain of HSP90 chaperone/DNA topoisomerase II/histidine kinase"/>
    <property type="match status" value="1"/>
</dbReference>
<comment type="cofactor">
    <cofactor evidence="2">
        <name>[4Fe-4S] cluster</name>
        <dbReference type="ChEBI" id="CHEBI:49883"/>
    </cofactor>
</comment>
<evidence type="ECO:0000256" key="11">
    <source>
        <dbReference type="ARBA" id="ARBA00022741"/>
    </source>
</evidence>
<dbReference type="InterPro" id="IPR004358">
    <property type="entry name" value="Sig_transdc_His_kin-like_C"/>
</dbReference>
<dbReference type="GO" id="GO:0005524">
    <property type="term" value="F:ATP binding"/>
    <property type="evidence" value="ECO:0007669"/>
    <property type="project" value="UniProtKB-KW"/>
</dbReference>
<keyword evidence="19" id="KW-1133">Transmembrane helix</keyword>
<evidence type="ECO:0000256" key="3">
    <source>
        <dbReference type="ARBA" id="ARBA00004496"/>
    </source>
</evidence>
<evidence type="ECO:0000256" key="13">
    <source>
        <dbReference type="ARBA" id="ARBA00022840"/>
    </source>
</evidence>
<keyword evidence="13 21" id="KW-0067">ATP-binding</keyword>
<dbReference type="RefSeq" id="WP_377713262.1">
    <property type="nucleotide sequence ID" value="NZ_JBHTJM010000003.1"/>
</dbReference>
<keyword evidence="12" id="KW-0418">Kinase</keyword>
<evidence type="ECO:0000256" key="19">
    <source>
        <dbReference type="SAM" id="Phobius"/>
    </source>
</evidence>
<organism evidence="21 22">
    <name type="scientific">Pseudofulvibacter geojedonensis</name>
    <dbReference type="NCBI Taxonomy" id="1123758"/>
    <lineage>
        <taxon>Bacteria</taxon>
        <taxon>Pseudomonadati</taxon>
        <taxon>Bacteroidota</taxon>
        <taxon>Flavobacteriia</taxon>
        <taxon>Flavobacteriales</taxon>
        <taxon>Flavobacteriaceae</taxon>
        <taxon>Pseudofulvibacter</taxon>
    </lineage>
</organism>
<dbReference type="CDD" id="cd16917">
    <property type="entry name" value="HATPase_UhpB-NarQ-NarX-like"/>
    <property type="match status" value="1"/>
</dbReference>
<evidence type="ECO:0000256" key="18">
    <source>
        <dbReference type="ARBA" id="ARBA00030800"/>
    </source>
</evidence>
<keyword evidence="6" id="KW-0004">4Fe-4S</keyword>
<protein>
    <recommendedName>
        <fullName evidence="5">Oxygen sensor histidine kinase NreB</fullName>
        <ecNumber evidence="4">2.7.13.3</ecNumber>
    </recommendedName>
    <alternativeName>
        <fullName evidence="18">Nitrogen regulation protein B</fullName>
    </alternativeName>
</protein>
<gene>
    <name evidence="21" type="ORF">ACFQ1O_03155</name>
</gene>
<evidence type="ECO:0000256" key="2">
    <source>
        <dbReference type="ARBA" id="ARBA00001966"/>
    </source>
</evidence>
<proteinExistence type="predicted"/>
<dbReference type="InterPro" id="IPR005467">
    <property type="entry name" value="His_kinase_dom"/>
</dbReference>
<dbReference type="SMART" id="SM00387">
    <property type="entry name" value="HATPase_c"/>
    <property type="match status" value="1"/>
</dbReference>
<evidence type="ECO:0000256" key="5">
    <source>
        <dbReference type="ARBA" id="ARBA00017322"/>
    </source>
</evidence>
<keyword evidence="8" id="KW-0597">Phosphoprotein</keyword>
<evidence type="ECO:0000313" key="21">
    <source>
        <dbReference type="EMBL" id="MFD0962998.1"/>
    </source>
</evidence>
<dbReference type="Gene3D" id="1.25.40.10">
    <property type="entry name" value="Tetratricopeptide repeat domain"/>
    <property type="match status" value="1"/>
</dbReference>
<keyword evidence="19" id="KW-0472">Membrane</keyword>
<evidence type="ECO:0000256" key="6">
    <source>
        <dbReference type="ARBA" id="ARBA00022485"/>
    </source>
</evidence>
<dbReference type="PRINTS" id="PR00344">
    <property type="entry name" value="BCTRLSENSOR"/>
</dbReference>
<comment type="function">
    <text evidence="17">Member of the two-component regulatory system NreB/NreC involved in the control of dissimilatory nitrate/nitrite reduction in response to oxygen. NreB functions as a direct oxygen sensor histidine kinase which is autophosphorylated, in the absence of oxygen, probably at the conserved histidine residue, and transfers its phosphate group probably to a conserved aspartate residue of NreC. NreB/NreC activates the expression of the nitrate (narGHJI) and nitrite (nir) reductase operons, as well as the putative nitrate transporter gene narT.</text>
</comment>
<keyword evidence="7" id="KW-0963">Cytoplasm</keyword>
<keyword evidence="16" id="KW-0411">Iron-sulfur</keyword>
<dbReference type="EC" id="2.7.13.3" evidence="4"/>
<keyword evidence="15" id="KW-0902">Two-component regulatory system</keyword>
<dbReference type="Proteomes" id="UP001596997">
    <property type="component" value="Unassembled WGS sequence"/>
</dbReference>